<dbReference type="Pfam" id="PF02678">
    <property type="entry name" value="Pirin"/>
    <property type="match status" value="1"/>
</dbReference>
<protein>
    <submittedName>
        <fullName evidence="6">Pirin family protein</fullName>
    </submittedName>
</protein>
<dbReference type="EMBL" id="BAAAQK010000016">
    <property type="protein sequence ID" value="GAA1858386.1"/>
    <property type="molecule type" value="Genomic_DNA"/>
</dbReference>
<evidence type="ECO:0000313" key="7">
    <source>
        <dbReference type="Proteomes" id="UP001500449"/>
    </source>
</evidence>
<dbReference type="CDD" id="cd02909">
    <property type="entry name" value="cupin_pirin_N"/>
    <property type="match status" value="1"/>
</dbReference>
<dbReference type="Gene3D" id="2.60.120.10">
    <property type="entry name" value="Jelly Rolls"/>
    <property type="match status" value="2"/>
</dbReference>
<dbReference type="InterPro" id="IPR008778">
    <property type="entry name" value="Pirin_C_dom"/>
</dbReference>
<feature type="domain" description="Pirin N-terminal" evidence="4">
    <location>
        <begin position="38"/>
        <end position="139"/>
    </location>
</feature>
<dbReference type="PANTHER" id="PTHR13903:SF8">
    <property type="entry name" value="PIRIN"/>
    <property type="match status" value="1"/>
</dbReference>
<keyword evidence="7" id="KW-1185">Reference proteome</keyword>
<evidence type="ECO:0000256" key="3">
    <source>
        <dbReference type="SAM" id="MobiDB-lite"/>
    </source>
</evidence>
<dbReference type="RefSeq" id="WP_344419934.1">
    <property type="nucleotide sequence ID" value="NZ_BAAAQK010000016.1"/>
</dbReference>
<dbReference type="InterPro" id="IPR011051">
    <property type="entry name" value="RmlC_Cupin_sf"/>
</dbReference>
<name>A0ABN2N9Q7_9PSEU</name>
<sequence>MSDTTTDPRVTVCAAESAGRPVSELHEPRWVGLGEGTEVRRLLPSLGRRMVGAWCFVDHYGPDDVAAAAGMQVAPHPHIGLQTVSWLLAGEVHHRDSLGSDQLVRPGELALMTAGRGIAHSETSPAAHSPVLHGAQLWVALPDAARGVAPAFEHHADLPVVTGPGLRATVLLGEVAGARSPGRVHSPLVGVDVVAVAGAAGSLPLEPDFEHAVLTVSGAPEIDGRVVGPGTLLYLGSGRRTLPVRAEPESRFLVLGGEPFAEKLVMWWNFVARTGAEITEARERWQREVAGGPADTFGPVRGYEGDPLAAPALPPTPLKPRGRER</sequence>
<organism evidence="6 7">
    <name type="scientific">Pseudonocardia ailaonensis</name>
    <dbReference type="NCBI Taxonomy" id="367279"/>
    <lineage>
        <taxon>Bacteria</taxon>
        <taxon>Bacillati</taxon>
        <taxon>Actinomycetota</taxon>
        <taxon>Actinomycetes</taxon>
        <taxon>Pseudonocardiales</taxon>
        <taxon>Pseudonocardiaceae</taxon>
        <taxon>Pseudonocardia</taxon>
    </lineage>
</organism>
<gene>
    <name evidence="6" type="ORF">GCM10009836_43250</name>
</gene>
<dbReference type="CDD" id="cd02247">
    <property type="entry name" value="cupin_pirin_C"/>
    <property type="match status" value="1"/>
</dbReference>
<comment type="caution">
    <text evidence="6">The sequence shown here is derived from an EMBL/GenBank/DDBJ whole genome shotgun (WGS) entry which is preliminary data.</text>
</comment>
<dbReference type="InterPro" id="IPR012093">
    <property type="entry name" value="Pirin"/>
</dbReference>
<dbReference type="PANTHER" id="PTHR13903">
    <property type="entry name" value="PIRIN-RELATED"/>
    <property type="match status" value="1"/>
</dbReference>
<evidence type="ECO:0000256" key="1">
    <source>
        <dbReference type="ARBA" id="ARBA00008416"/>
    </source>
</evidence>
<feature type="domain" description="Pirin C-terminal" evidence="5">
    <location>
        <begin position="191"/>
        <end position="287"/>
    </location>
</feature>
<evidence type="ECO:0000259" key="4">
    <source>
        <dbReference type="Pfam" id="PF02678"/>
    </source>
</evidence>
<dbReference type="Pfam" id="PF05726">
    <property type="entry name" value="Pirin_C"/>
    <property type="match status" value="1"/>
</dbReference>
<evidence type="ECO:0000256" key="2">
    <source>
        <dbReference type="RuleBase" id="RU003457"/>
    </source>
</evidence>
<dbReference type="InterPro" id="IPR003829">
    <property type="entry name" value="Pirin_N_dom"/>
</dbReference>
<dbReference type="PIRSF" id="PIRSF006232">
    <property type="entry name" value="Pirin"/>
    <property type="match status" value="1"/>
</dbReference>
<feature type="region of interest" description="Disordered" evidence="3">
    <location>
        <begin position="287"/>
        <end position="325"/>
    </location>
</feature>
<dbReference type="Proteomes" id="UP001500449">
    <property type="component" value="Unassembled WGS sequence"/>
</dbReference>
<accession>A0ABN2N9Q7</accession>
<reference evidence="6 7" key="1">
    <citation type="journal article" date="2019" name="Int. J. Syst. Evol. Microbiol.">
        <title>The Global Catalogue of Microorganisms (GCM) 10K type strain sequencing project: providing services to taxonomists for standard genome sequencing and annotation.</title>
        <authorList>
            <consortium name="The Broad Institute Genomics Platform"/>
            <consortium name="The Broad Institute Genome Sequencing Center for Infectious Disease"/>
            <person name="Wu L."/>
            <person name="Ma J."/>
        </authorList>
    </citation>
    <scope>NUCLEOTIDE SEQUENCE [LARGE SCALE GENOMIC DNA]</scope>
    <source>
        <strain evidence="6 7">JCM 16009</strain>
    </source>
</reference>
<proteinExistence type="inferred from homology"/>
<dbReference type="InterPro" id="IPR014710">
    <property type="entry name" value="RmlC-like_jellyroll"/>
</dbReference>
<dbReference type="SUPFAM" id="SSF51182">
    <property type="entry name" value="RmlC-like cupins"/>
    <property type="match status" value="1"/>
</dbReference>
<evidence type="ECO:0000259" key="5">
    <source>
        <dbReference type="Pfam" id="PF05726"/>
    </source>
</evidence>
<comment type="similarity">
    <text evidence="1 2">Belongs to the pirin family.</text>
</comment>
<evidence type="ECO:0000313" key="6">
    <source>
        <dbReference type="EMBL" id="GAA1858386.1"/>
    </source>
</evidence>